<name>A0A4Q7MHK9_9MICO</name>
<comment type="caution">
    <text evidence="2">Lacks conserved residue(s) required for the propagation of feature annotation.</text>
</comment>
<dbReference type="Gene3D" id="3.40.1090.10">
    <property type="entry name" value="Cytosolic phospholipase A2 catalytic domain"/>
    <property type="match status" value="1"/>
</dbReference>
<dbReference type="SUPFAM" id="SSF52151">
    <property type="entry name" value="FabD/lysophospholipase-like"/>
    <property type="match status" value="1"/>
</dbReference>
<dbReference type="EMBL" id="SGWY01000001">
    <property type="protein sequence ID" value="RZS67681.1"/>
    <property type="molecule type" value="Genomic_DNA"/>
</dbReference>
<feature type="region of interest" description="Disordered" evidence="3">
    <location>
        <begin position="1267"/>
        <end position="1286"/>
    </location>
</feature>
<feature type="domain" description="PNPLA" evidence="5">
    <location>
        <begin position="55"/>
        <end position="357"/>
    </location>
</feature>
<feature type="transmembrane region" description="Helical" evidence="4">
    <location>
        <begin position="1156"/>
        <end position="1177"/>
    </location>
</feature>
<feature type="transmembrane region" description="Helical" evidence="4">
    <location>
        <begin position="974"/>
        <end position="994"/>
    </location>
</feature>
<feature type="transmembrane region" description="Helical" evidence="4">
    <location>
        <begin position="1124"/>
        <end position="1144"/>
    </location>
</feature>
<proteinExistence type="predicted"/>
<evidence type="ECO:0000256" key="3">
    <source>
        <dbReference type="SAM" id="MobiDB-lite"/>
    </source>
</evidence>
<feature type="transmembrane region" description="Helical" evidence="4">
    <location>
        <begin position="1090"/>
        <end position="1112"/>
    </location>
</feature>
<dbReference type="Pfam" id="PF01734">
    <property type="entry name" value="Patatin"/>
    <property type="match status" value="1"/>
</dbReference>
<feature type="transmembrane region" description="Helical" evidence="4">
    <location>
        <begin position="1184"/>
        <end position="1208"/>
    </location>
</feature>
<accession>A0A4Q7MHK9</accession>
<evidence type="ECO:0000256" key="1">
    <source>
        <dbReference type="ARBA" id="ARBA00023098"/>
    </source>
</evidence>
<feature type="short sequence motif" description="GXSXG" evidence="2">
    <location>
        <begin position="135"/>
        <end position="139"/>
    </location>
</feature>
<organism evidence="6 7">
    <name type="scientific">Agromyces ramosus</name>
    <dbReference type="NCBI Taxonomy" id="33879"/>
    <lineage>
        <taxon>Bacteria</taxon>
        <taxon>Bacillati</taxon>
        <taxon>Actinomycetota</taxon>
        <taxon>Actinomycetes</taxon>
        <taxon>Micrococcales</taxon>
        <taxon>Microbacteriaceae</taxon>
        <taxon>Agromyces</taxon>
    </lineage>
</organism>
<evidence type="ECO:0000259" key="5">
    <source>
        <dbReference type="PROSITE" id="PS51635"/>
    </source>
</evidence>
<dbReference type="Proteomes" id="UP000293289">
    <property type="component" value="Unassembled WGS sequence"/>
</dbReference>
<gene>
    <name evidence="6" type="ORF">EV187_0102</name>
</gene>
<keyword evidence="4" id="KW-0812">Transmembrane</keyword>
<dbReference type="GO" id="GO:0016042">
    <property type="term" value="P:lipid catabolic process"/>
    <property type="evidence" value="ECO:0007669"/>
    <property type="project" value="UniProtKB-UniRule"/>
</dbReference>
<keyword evidence="4" id="KW-0472">Membrane</keyword>
<protein>
    <submittedName>
        <fullName evidence="6">Patatin-related protein</fullName>
    </submittedName>
</protein>
<reference evidence="6 7" key="1">
    <citation type="submission" date="2019-02" db="EMBL/GenBank/DDBJ databases">
        <title>Genomic Encyclopedia of Type Strains, Phase IV (KMG-IV): sequencing the most valuable type-strain genomes for metagenomic binning, comparative biology and taxonomic classification.</title>
        <authorList>
            <person name="Goeker M."/>
        </authorList>
    </citation>
    <scope>NUCLEOTIDE SEQUENCE [LARGE SCALE GENOMIC DNA]</scope>
    <source>
        <strain evidence="6 7">DSM 43045</strain>
    </source>
</reference>
<dbReference type="Pfam" id="PF11856">
    <property type="entry name" value="DUF3376"/>
    <property type="match status" value="1"/>
</dbReference>
<evidence type="ECO:0000313" key="6">
    <source>
        <dbReference type="EMBL" id="RZS67681.1"/>
    </source>
</evidence>
<dbReference type="PROSITE" id="PS51635">
    <property type="entry name" value="PNPLA"/>
    <property type="match status" value="1"/>
</dbReference>
<dbReference type="GO" id="GO:0016787">
    <property type="term" value="F:hydrolase activity"/>
    <property type="evidence" value="ECO:0007669"/>
    <property type="project" value="UniProtKB-UniRule"/>
</dbReference>
<evidence type="ECO:0000313" key="7">
    <source>
        <dbReference type="Proteomes" id="UP000293289"/>
    </source>
</evidence>
<evidence type="ECO:0000256" key="2">
    <source>
        <dbReference type="PROSITE-ProRule" id="PRU01161"/>
    </source>
</evidence>
<keyword evidence="4" id="KW-1133">Transmembrane helix</keyword>
<dbReference type="InterPro" id="IPR024282">
    <property type="entry name" value="DUF3376"/>
</dbReference>
<feature type="active site" description="Proton acceptor" evidence="2">
    <location>
        <position position="344"/>
    </location>
</feature>
<feature type="short sequence motif" description="DGA/G" evidence="2">
    <location>
        <begin position="344"/>
        <end position="346"/>
    </location>
</feature>
<feature type="transmembrane region" description="Helical" evidence="4">
    <location>
        <begin position="1006"/>
        <end position="1028"/>
    </location>
</feature>
<feature type="transmembrane region" description="Helical" evidence="4">
    <location>
        <begin position="1214"/>
        <end position="1233"/>
    </location>
</feature>
<evidence type="ECO:0000256" key="4">
    <source>
        <dbReference type="SAM" id="Phobius"/>
    </source>
</evidence>
<sequence length="1286" mass="140588">MAEPKSVPGYIELRLYEGDSLSEFRPLSLPTTSGVRADHDDGLEPWHGRALRVALAMKGGLSLAVWIGGAIAELDVLRRIRIYRDGTRPRALLYHIGHRVDIAGESAPLVARAEYYARYLATRGYDHVEFDVLAGASAGGLNGVLYATAQRAGVGFDSTLDTWLTTGSAWGLLQTGRPGRFDSVMRGDTYFWPEVSTAIDTIARDKESCEQLRASQVVVDLSATLIDAVDSSDRTTSEGRAQFRFVGDDDDVIADRAVPRFKPGQDDYAADVARIAYAARTTSSFPAMFEPALIFSGSTELEAEHGWEQPIGVGTVRAIDSPDMRMVFNAHRTDATTHPFRVVDGGLLDNIPIDRALNAVRDLPAEEHISRAIIYLDPSPKETAALFRRPTAYEAARPTLTYWKERGRRRFQGETQSTRTDVASRLGATVLASLRKRSVRESRDEEIEEVDLVRSAISVVKARNELLAVRMDGSAPTGDELDLSKRAYAIYRATSDLELLTPALVHPGEWLLGTDLPERPELIAVDRLGMVHVETAFRATADSLQQGNDVSDPQERILHGRQSLVDACLTTLSWIRAIENTAFQEGVLSVLDDRIEGKADVRRRRGIRENLNTIMRAARADRDAAILATLRRLQSSIRGRSLTTDGAQALDRWWISQDTEASKDLTQRWRDLDAIVEELFQISSEMETMPATAVRWSRTPWSQLRRGETTDGFACQLPLIFGGNGIPQPISSVRFHRIGSDVRPAKPTEYRKLLEDQLLRGYRGALARPLDELDAVTVHNYLEEATLRSNAKLAGLRTANLAGFLSADWRLNDWWWGRLDAAAGIVEFLNALPMAPEKRATGDADDPEPSHLKFVRIPKAEEVLDHVHDAILRQLDGVANSPLRSTRTARAGRMNGGTARAADPAELRARMVRGTQGLDSLSDSYRVAIASRTLRAASSALVRGTGRASVPRFAHWILRPLAAIAPSTISRPRLVLLFAFLVSGALLVWPTTVWPLPVRTRDDSTTLASTIVAISVVLLVWIRLVAAVRSKRSRLRRILEHTTTKVRTRAVIGAAERRAHPGRVALDIATIVTGAAVIAVELMYGMGTVLFWAALITFLGVAAAAIRASQTVPATLARRSGSSVYAAIGALVFVGATIALRAIVKTPDPDALGEQALWHAVGAGAIGFAIAVTMLAGCFARPRLLFAPVVLVALTAAATAMLVTFAFATFTAPVRQIAEVLAVGWVAGTVLWWSPWWRGRGTDPVDAPSDAAIDLDWDPVVERATSPVGARVRRRRPSAARAPAPA</sequence>
<keyword evidence="2" id="KW-0378">Hydrolase</keyword>
<dbReference type="InterPro" id="IPR002641">
    <property type="entry name" value="PNPLA_dom"/>
</dbReference>
<dbReference type="InterPro" id="IPR016035">
    <property type="entry name" value="Acyl_Trfase/lysoPLipase"/>
</dbReference>
<feature type="transmembrane region" description="Helical" evidence="4">
    <location>
        <begin position="1064"/>
        <end position="1084"/>
    </location>
</feature>
<dbReference type="OrthoDB" id="8728704at2"/>
<keyword evidence="7" id="KW-1185">Reference proteome</keyword>
<keyword evidence="1 2" id="KW-0443">Lipid metabolism</keyword>
<dbReference type="RefSeq" id="WP_130351099.1">
    <property type="nucleotide sequence ID" value="NZ_SGWY01000001.1"/>
</dbReference>
<comment type="caution">
    <text evidence="6">The sequence shown here is derived from an EMBL/GenBank/DDBJ whole genome shotgun (WGS) entry which is preliminary data.</text>
</comment>
<feature type="active site" description="Nucleophile" evidence="2">
    <location>
        <position position="137"/>
    </location>
</feature>
<keyword evidence="2" id="KW-0442">Lipid degradation</keyword>